<dbReference type="EMBL" id="BAABCW010000007">
    <property type="protein sequence ID" value="GAA3508750.1"/>
    <property type="molecule type" value="Genomic_DNA"/>
</dbReference>
<accession>A0ABP6ULQ9</accession>
<dbReference type="InterPro" id="IPR013751">
    <property type="entry name" value="ACP_syn_III_N"/>
</dbReference>
<dbReference type="SUPFAM" id="SSF53901">
    <property type="entry name" value="Thiolase-like"/>
    <property type="match status" value="1"/>
</dbReference>
<evidence type="ECO:0000313" key="5">
    <source>
        <dbReference type="EMBL" id="GAA3508750.1"/>
    </source>
</evidence>
<dbReference type="Pfam" id="PF08541">
    <property type="entry name" value="ACP_syn_III_C"/>
    <property type="match status" value="1"/>
</dbReference>
<evidence type="ECO:0000256" key="2">
    <source>
        <dbReference type="ARBA" id="ARBA00023315"/>
    </source>
</evidence>
<dbReference type="Gene3D" id="3.40.47.10">
    <property type="match status" value="1"/>
</dbReference>
<dbReference type="PANTHER" id="PTHR34069:SF2">
    <property type="entry name" value="BETA-KETOACYL-[ACYL-CARRIER-PROTEIN] SYNTHASE III"/>
    <property type="match status" value="1"/>
</dbReference>
<protein>
    <submittedName>
        <fullName evidence="5">Ketoacyl-ACP synthase III</fullName>
    </submittedName>
</protein>
<gene>
    <name evidence="5" type="ORF">GCM10022393_20510</name>
</gene>
<dbReference type="PANTHER" id="PTHR34069">
    <property type="entry name" value="3-OXOACYL-[ACYL-CARRIER-PROTEIN] SYNTHASE 3"/>
    <property type="match status" value="1"/>
</dbReference>
<evidence type="ECO:0000259" key="4">
    <source>
        <dbReference type="Pfam" id="PF08545"/>
    </source>
</evidence>
<name>A0ABP6ULQ9_9FLAO</name>
<reference evidence="6" key="1">
    <citation type="journal article" date="2019" name="Int. J. Syst. Evol. Microbiol.">
        <title>The Global Catalogue of Microorganisms (GCM) 10K type strain sequencing project: providing services to taxonomists for standard genome sequencing and annotation.</title>
        <authorList>
            <consortium name="The Broad Institute Genomics Platform"/>
            <consortium name="The Broad Institute Genome Sequencing Center for Infectious Disease"/>
            <person name="Wu L."/>
            <person name="Ma J."/>
        </authorList>
    </citation>
    <scope>NUCLEOTIDE SEQUENCE [LARGE SCALE GENOMIC DNA]</scope>
    <source>
        <strain evidence="6">JCM 17106</strain>
    </source>
</reference>
<keyword evidence="6" id="KW-1185">Reference proteome</keyword>
<keyword evidence="2" id="KW-0012">Acyltransferase</keyword>
<organism evidence="5 6">
    <name type="scientific">Aquimarina addita</name>
    <dbReference type="NCBI Taxonomy" id="870485"/>
    <lineage>
        <taxon>Bacteria</taxon>
        <taxon>Pseudomonadati</taxon>
        <taxon>Bacteroidota</taxon>
        <taxon>Flavobacteriia</taxon>
        <taxon>Flavobacteriales</taxon>
        <taxon>Flavobacteriaceae</taxon>
        <taxon>Aquimarina</taxon>
    </lineage>
</organism>
<dbReference type="InterPro" id="IPR016039">
    <property type="entry name" value="Thiolase-like"/>
</dbReference>
<proteinExistence type="predicted"/>
<dbReference type="InterPro" id="IPR013747">
    <property type="entry name" value="ACP_syn_III_C"/>
</dbReference>
<keyword evidence="1" id="KW-0808">Transferase</keyword>
<dbReference type="NCBIfam" id="NF006829">
    <property type="entry name" value="PRK09352.1"/>
    <property type="match status" value="1"/>
</dbReference>
<dbReference type="CDD" id="cd00830">
    <property type="entry name" value="KAS_III"/>
    <property type="match status" value="1"/>
</dbReference>
<evidence type="ECO:0000256" key="1">
    <source>
        <dbReference type="ARBA" id="ARBA00022679"/>
    </source>
</evidence>
<evidence type="ECO:0000313" key="6">
    <source>
        <dbReference type="Proteomes" id="UP001500459"/>
    </source>
</evidence>
<sequence length="323" mass="35723">MNASIRGISYYLPEKTLSNQELSIEFPEWSVDKITDKIGIEKRHIASESETSVDLAVNSAVKLFEEYDVDKSSIDYVILCTQSPDYFLPTSACLVHERLGLSKSTGALDINQGCSGYVYGLSLAKGLVSSGICNNVLLITSETYSKYIHHSDKSNRAIFGDAAAASLISTTGLLDIGDFIFGSDGSGSRDLIVKNGGARNKLSMDTNYNPDDYLYMNGSNVFNFTLKSVPLLIENVLNKNKLDKEDIDYFVFHQANSFMLNTMRRLCKIEKNKFHNDMKRTGNTVSSTIPIVLKDKIFDADDKILLAGFGVGYSWAGCILEKN</sequence>
<feature type="domain" description="Beta-ketoacyl-[acyl-carrier-protein] synthase III C-terminal" evidence="3">
    <location>
        <begin position="237"/>
        <end position="321"/>
    </location>
</feature>
<dbReference type="RefSeq" id="WP_344927102.1">
    <property type="nucleotide sequence ID" value="NZ_BAABCW010000007.1"/>
</dbReference>
<feature type="domain" description="Beta-ketoacyl-[acyl-carrier-protein] synthase III N-terminal" evidence="4">
    <location>
        <begin position="108"/>
        <end position="185"/>
    </location>
</feature>
<evidence type="ECO:0000259" key="3">
    <source>
        <dbReference type="Pfam" id="PF08541"/>
    </source>
</evidence>
<dbReference type="Proteomes" id="UP001500459">
    <property type="component" value="Unassembled WGS sequence"/>
</dbReference>
<dbReference type="Pfam" id="PF08545">
    <property type="entry name" value="ACP_syn_III"/>
    <property type="match status" value="1"/>
</dbReference>
<comment type="caution">
    <text evidence="5">The sequence shown here is derived from an EMBL/GenBank/DDBJ whole genome shotgun (WGS) entry which is preliminary data.</text>
</comment>